<keyword evidence="3" id="KW-1185">Reference proteome</keyword>
<evidence type="ECO:0000256" key="1">
    <source>
        <dbReference type="SAM" id="MobiDB-lite"/>
    </source>
</evidence>
<reference evidence="2 3" key="1">
    <citation type="journal article" date="2022" name="Nat. Genet.">
        <title>Improved pea reference genome and pan-genome highlight genomic features and evolutionary characteristics.</title>
        <authorList>
            <person name="Yang T."/>
            <person name="Liu R."/>
            <person name="Luo Y."/>
            <person name="Hu S."/>
            <person name="Wang D."/>
            <person name="Wang C."/>
            <person name="Pandey M.K."/>
            <person name="Ge S."/>
            <person name="Xu Q."/>
            <person name="Li N."/>
            <person name="Li G."/>
            <person name="Huang Y."/>
            <person name="Saxena R.K."/>
            <person name="Ji Y."/>
            <person name="Li M."/>
            <person name="Yan X."/>
            <person name="He Y."/>
            <person name="Liu Y."/>
            <person name="Wang X."/>
            <person name="Xiang C."/>
            <person name="Varshney R.K."/>
            <person name="Ding H."/>
            <person name="Gao S."/>
            <person name="Zong X."/>
        </authorList>
    </citation>
    <scope>NUCLEOTIDE SEQUENCE [LARGE SCALE GENOMIC DNA]</scope>
    <source>
        <strain evidence="2 3">cv. Zhongwan 6</strain>
    </source>
</reference>
<protein>
    <submittedName>
        <fullName evidence="2">Uncharacterized protein</fullName>
    </submittedName>
</protein>
<feature type="region of interest" description="Disordered" evidence="1">
    <location>
        <begin position="123"/>
        <end position="168"/>
    </location>
</feature>
<feature type="compositionally biased region" description="Basic and acidic residues" evidence="1">
    <location>
        <begin position="282"/>
        <end position="298"/>
    </location>
</feature>
<dbReference type="Proteomes" id="UP001058974">
    <property type="component" value="Chromosome 5"/>
</dbReference>
<feature type="compositionally biased region" description="Low complexity" evidence="1">
    <location>
        <begin position="303"/>
        <end position="316"/>
    </location>
</feature>
<dbReference type="PANTHER" id="PTHR11439">
    <property type="entry name" value="GAG-POL-RELATED RETROTRANSPOSON"/>
    <property type="match status" value="1"/>
</dbReference>
<feature type="compositionally biased region" description="Polar residues" evidence="1">
    <location>
        <begin position="271"/>
        <end position="280"/>
    </location>
</feature>
<organism evidence="2 3">
    <name type="scientific">Pisum sativum</name>
    <name type="common">Garden pea</name>
    <name type="synonym">Lathyrus oleraceus</name>
    <dbReference type="NCBI Taxonomy" id="3888"/>
    <lineage>
        <taxon>Eukaryota</taxon>
        <taxon>Viridiplantae</taxon>
        <taxon>Streptophyta</taxon>
        <taxon>Embryophyta</taxon>
        <taxon>Tracheophyta</taxon>
        <taxon>Spermatophyta</taxon>
        <taxon>Magnoliopsida</taxon>
        <taxon>eudicotyledons</taxon>
        <taxon>Gunneridae</taxon>
        <taxon>Pentapetalae</taxon>
        <taxon>rosids</taxon>
        <taxon>fabids</taxon>
        <taxon>Fabales</taxon>
        <taxon>Fabaceae</taxon>
        <taxon>Papilionoideae</taxon>
        <taxon>50 kb inversion clade</taxon>
        <taxon>NPAAA clade</taxon>
        <taxon>Hologalegina</taxon>
        <taxon>IRL clade</taxon>
        <taxon>Fabeae</taxon>
        <taxon>Lathyrus</taxon>
    </lineage>
</organism>
<accession>A0A9D4WTT0</accession>
<evidence type="ECO:0000313" key="2">
    <source>
        <dbReference type="EMBL" id="KAI5407627.1"/>
    </source>
</evidence>
<dbReference type="Gramene" id="Psat05G0375900-T1">
    <property type="protein sequence ID" value="KAI5407627.1"/>
    <property type="gene ID" value="KIW84_053759"/>
</dbReference>
<proteinExistence type="predicted"/>
<feature type="compositionally biased region" description="Polar residues" evidence="1">
    <location>
        <begin position="322"/>
        <end position="338"/>
    </location>
</feature>
<evidence type="ECO:0000313" key="3">
    <source>
        <dbReference type="Proteomes" id="UP001058974"/>
    </source>
</evidence>
<gene>
    <name evidence="2" type="ORF">KIW84_053759</name>
</gene>
<dbReference type="AlphaFoldDB" id="A0A9D4WTT0"/>
<dbReference type="EMBL" id="JAMSHJ010000005">
    <property type="protein sequence ID" value="KAI5407627.1"/>
    <property type="molecule type" value="Genomic_DNA"/>
</dbReference>
<name>A0A9D4WTT0_PEA</name>
<comment type="caution">
    <text evidence="2">The sequence shown here is derived from an EMBL/GenBank/DDBJ whole genome shotgun (WGS) entry which is preliminary data.</text>
</comment>
<feature type="compositionally biased region" description="Acidic residues" evidence="1">
    <location>
        <begin position="125"/>
        <end position="138"/>
    </location>
</feature>
<dbReference type="PANTHER" id="PTHR11439:SF517">
    <property type="entry name" value="CYSTEINE-RICH RLK (RECEPTOR-LIKE PROTEIN KINASE) 8"/>
    <property type="match status" value="1"/>
</dbReference>
<feature type="compositionally biased region" description="Basic and acidic residues" evidence="1">
    <location>
        <begin position="143"/>
        <end position="153"/>
    </location>
</feature>
<feature type="region of interest" description="Disordered" evidence="1">
    <location>
        <begin position="271"/>
        <end position="348"/>
    </location>
</feature>
<sequence>MQNHVSKPSPLRMHIDGIAEKRTIPKEKQLEGIKKFGTCPCRYMWSNYSNVKQSKEKQEEPSLITKAARPFFLVSVRSPRHTECTIPTQKKIINRDVVFEENGAWDWGRNDDHVTTTSNVLTWENDGEDIEGHEEDSLPEVVDTTHEQGHEEQESSSSNSSTARGCRTRREVRQPVYLQDYVSGDGLSEEEEEAIFGMKNNNRVNNPIVPGVKLSKKGGGAEVDITLYKQMIGSLMYLTVTRPDLIFVVCLASRYMSAPTEAHFQAYTRSNHGEQLQPESNVGRRNDGGRGNGVREEPPVVINNGSNDDNNGNKNNIVFDDSYSNIGGNDQEGSSYSFKVNIPKMNGE</sequence>